<sequence length="341" mass="37928">MDLEQIKILLERYNQGNCSPEEAAIVDQWFENIDRRQAAQLPEKQVDSELAGIKLAINQQLPPVQPKVRTLKKAYWWYAAAAAVLITAISITWINQSPGPASQAASLQASCAPEKAKPHSETKNGFVTLTMPKGYSEQLALEDGSVVTLNAGSKLTYPEHFGAGERKIVLEEGEAFFEVAPDQSRRFIVQAAGIATTALGTSFNVRAYTRENKVVVSLVSGKVKVDQLDNQASFILKPSEQVSYDRLSLHFVKLGVDNLNDIGAWKQGYLLFKDAPYTEVVTGIENRFNVTVVNQSDKNEWNYNGSFKKNETIKDVMDVICLTKSLSYTIKNDTVYLQNKN</sequence>
<feature type="domain" description="FecR protein" evidence="2">
    <location>
        <begin position="132"/>
        <end position="224"/>
    </location>
</feature>
<keyword evidence="1" id="KW-0472">Membrane</keyword>
<evidence type="ECO:0000313" key="5">
    <source>
        <dbReference type="Proteomes" id="UP000199656"/>
    </source>
</evidence>
<dbReference type="Pfam" id="PF16344">
    <property type="entry name" value="FecR_C"/>
    <property type="match status" value="1"/>
</dbReference>
<dbReference type="Proteomes" id="UP000199656">
    <property type="component" value="Unassembled WGS sequence"/>
</dbReference>
<dbReference type="InterPro" id="IPR032508">
    <property type="entry name" value="FecR_C"/>
</dbReference>
<dbReference type="AlphaFoldDB" id="A0A1H4C6F3"/>
<reference evidence="5" key="1">
    <citation type="submission" date="2016-10" db="EMBL/GenBank/DDBJ databases">
        <authorList>
            <person name="Varghese N."/>
            <person name="Submissions S."/>
        </authorList>
    </citation>
    <scope>NUCLEOTIDE SEQUENCE [LARGE SCALE GENOMIC DNA]</scope>
    <source>
        <strain evidence="5">DSM 23920</strain>
    </source>
</reference>
<evidence type="ECO:0000259" key="2">
    <source>
        <dbReference type="Pfam" id="PF04773"/>
    </source>
</evidence>
<feature type="domain" description="Protein FecR C-terminal" evidence="3">
    <location>
        <begin position="269"/>
        <end position="336"/>
    </location>
</feature>
<gene>
    <name evidence="4" type="ORF">SAMN05660909_02474</name>
</gene>
<dbReference type="InterPro" id="IPR012373">
    <property type="entry name" value="Ferrdict_sens_TM"/>
</dbReference>
<dbReference type="InterPro" id="IPR006860">
    <property type="entry name" value="FecR"/>
</dbReference>
<dbReference type="Pfam" id="PF04773">
    <property type="entry name" value="FecR"/>
    <property type="match status" value="1"/>
</dbReference>
<keyword evidence="5" id="KW-1185">Reference proteome</keyword>
<dbReference type="GO" id="GO:0016989">
    <property type="term" value="F:sigma factor antagonist activity"/>
    <property type="evidence" value="ECO:0007669"/>
    <property type="project" value="TreeGrafter"/>
</dbReference>
<proteinExistence type="predicted"/>
<dbReference type="Gene3D" id="2.60.120.1440">
    <property type="match status" value="1"/>
</dbReference>
<protein>
    <submittedName>
        <fullName evidence="4">FecR family protein</fullName>
    </submittedName>
</protein>
<dbReference type="PANTHER" id="PTHR30273:SF2">
    <property type="entry name" value="PROTEIN FECR"/>
    <property type="match status" value="1"/>
</dbReference>
<accession>A0A1H4C6F3</accession>
<name>A0A1H4C6F3_9BACT</name>
<evidence type="ECO:0000259" key="3">
    <source>
        <dbReference type="Pfam" id="PF16344"/>
    </source>
</evidence>
<dbReference type="RefSeq" id="WP_089762007.1">
    <property type="nucleotide sequence ID" value="NZ_BKAT01000040.1"/>
</dbReference>
<evidence type="ECO:0000313" key="4">
    <source>
        <dbReference type="EMBL" id="SEA55672.1"/>
    </source>
</evidence>
<dbReference type="STRING" id="408074.SAMN05660909_02474"/>
<feature type="transmembrane region" description="Helical" evidence="1">
    <location>
        <begin position="75"/>
        <end position="94"/>
    </location>
</feature>
<dbReference type="PIRSF" id="PIRSF018266">
    <property type="entry name" value="FecR"/>
    <property type="match status" value="1"/>
</dbReference>
<dbReference type="PANTHER" id="PTHR30273">
    <property type="entry name" value="PERIPLASMIC SIGNAL SENSOR AND SIGMA FACTOR ACTIVATOR FECR-RELATED"/>
    <property type="match status" value="1"/>
</dbReference>
<keyword evidence="1" id="KW-1133">Transmembrane helix</keyword>
<dbReference type="EMBL" id="FNRL01000009">
    <property type="protein sequence ID" value="SEA55672.1"/>
    <property type="molecule type" value="Genomic_DNA"/>
</dbReference>
<dbReference type="OrthoDB" id="645173at2"/>
<evidence type="ECO:0000256" key="1">
    <source>
        <dbReference type="SAM" id="Phobius"/>
    </source>
</evidence>
<dbReference type="Gene3D" id="3.55.50.30">
    <property type="match status" value="1"/>
</dbReference>
<keyword evidence="1" id="KW-0812">Transmembrane</keyword>
<organism evidence="4 5">
    <name type="scientific">Chitinophaga terrae</name>
    <name type="common">ex Kim and Jung 2007</name>
    <dbReference type="NCBI Taxonomy" id="408074"/>
    <lineage>
        <taxon>Bacteria</taxon>
        <taxon>Pseudomonadati</taxon>
        <taxon>Bacteroidota</taxon>
        <taxon>Chitinophagia</taxon>
        <taxon>Chitinophagales</taxon>
        <taxon>Chitinophagaceae</taxon>
        <taxon>Chitinophaga</taxon>
    </lineage>
</organism>